<proteinExistence type="predicted"/>
<reference evidence="3" key="1">
    <citation type="submission" date="2019-09" db="EMBL/GenBank/DDBJ databases">
        <title>Organ-specific transcriptomic study of the physiology of the cattle tick, Rhipicephalus microplus.</title>
        <authorList>
            <person name="Tirloni L."/>
            <person name="Braz G."/>
            <person name="Gandara A.C.P."/>
            <person name="Sabadin G.A."/>
            <person name="da Silva R.M."/>
            <person name="Guizzo M.G."/>
            <person name="Machado J.A."/>
            <person name="Costa E.P."/>
            <person name="Gomes H.F."/>
            <person name="Moraes J."/>
            <person name="Mota M.B.S."/>
            <person name="Mesquita R.D."/>
            <person name="Alvarenga P.H."/>
            <person name="Alves F."/>
            <person name="Seixas A."/>
            <person name="da Fonseca R.N."/>
            <person name="Fogaca A."/>
            <person name="Logullo C."/>
            <person name="Tanaka A."/>
            <person name="Daffre S."/>
            <person name="Termignoni C."/>
            <person name="Vaz I.S.Jr."/>
            <person name="Oliveira P.L."/>
            <person name="Ribeiro J.M."/>
        </authorList>
    </citation>
    <scope>NUCLEOTIDE SEQUENCE</scope>
    <source>
        <strain evidence="3">Porto Alegre</strain>
    </source>
</reference>
<dbReference type="InterPro" id="IPR050314">
    <property type="entry name" value="Glycosyl_Hydrlase_18"/>
</dbReference>
<dbReference type="InterPro" id="IPR017853">
    <property type="entry name" value="GH"/>
</dbReference>
<evidence type="ECO:0000256" key="1">
    <source>
        <dbReference type="SAM" id="SignalP"/>
    </source>
</evidence>
<dbReference type="SUPFAM" id="SSF54556">
    <property type="entry name" value="Chitinase insertion domain"/>
    <property type="match status" value="1"/>
</dbReference>
<dbReference type="OrthoDB" id="76388at2759"/>
<organism evidence="3">
    <name type="scientific">Rhipicephalus microplus</name>
    <name type="common">Cattle tick</name>
    <name type="synonym">Boophilus microplus</name>
    <dbReference type="NCBI Taxonomy" id="6941"/>
    <lineage>
        <taxon>Eukaryota</taxon>
        <taxon>Metazoa</taxon>
        <taxon>Ecdysozoa</taxon>
        <taxon>Arthropoda</taxon>
        <taxon>Chelicerata</taxon>
        <taxon>Arachnida</taxon>
        <taxon>Acari</taxon>
        <taxon>Parasitiformes</taxon>
        <taxon>Ixodida</taxon>
        <taxon>Ixodoidea</taxon>
        <taxon>Ixodidae</taxon>
        <taxon>Rhipicephalinae</taxon>
        <taxon>Rhipicephalus</taxon>
        <taxon>Boophilus</taxon>
    </lineage>
</organism>
<keyword evidence="3" id="KW-0430">Lectin</keyword>
<dbReference type="GO" id="GO:0004568">
    <property type="term" value="F:chitinase activity"/>
    <property type="evidence" value="ECO:0007669"/>
    <property type="project" value="TreeGrafter"/>
</dbReference>
<dbReference type="PANTHER" id="PTHR11177:SF390">
    <property type="entry name" value="CHITINASE 11"/>
    <property type="match status" value="1"/>
</dbReference>
<dbReference type="PROSITE" id="PS51910">
    <property type="entry name" value="GH18_2"/>
    <property type="match status" value="1"/>
</dbReference>
<keyword evidence="1" id="KW-0732">Signal</keyword>
<dbReference type="GO" id="GO:0030246">
    <property type="term" value="F:carbohydrate binding"/>
    <property type="evidence" value="ECO:0007669"/>
    <property type="project" value="UniProtKB-KW"/>
</dbReference>
<dbReference type="SUPFAM" id="SSF51445">
    <property type="entry name" value="(Trans)glycosidases"/>
    <property type="match status" value="1"/>
</dbReference>
<dbReference type="Gene3D" id="3.20.20.80">
    <property type="entry name" value="Glycosidases"/>
    <property type="match status" value="1"/>
</dbReference>
<dbReference type="GO" id="GO:0008061">
    <property type="term" value="F:chitin binding"/>
    <property type="evidence" value="ECO:0007669"/>
    <property type="project" value="InterPro"/>
</dbReference>
<dbReference type="SMART" id="SM00636">
    <property type="entry name" value="Glyco_18"/>
    <property type="match status" value="1"/>
</dbReference>
<feature type="chain" id="PRO_5026942987" evidence="1">
    <location>
        <begin position="27"/>
        <end position="388"/>
    </location>
</feature>
<dbReference type="VEuPathDB" id="VectorBase:LOC119178219"/>
<feature type="domain" description="GH18" evidence="2">
    <location>
        <begin position="29"/>
        <end position="379"/>
    </location>
</feature>
<dbReference type="InterPro" id="IPR011583">
    <property type="entry name" value="Chitinase_II/V-like_cat"/>
</dbReference>
<accession>A0A6M2D3H3</accession>
<dbReference type="Pfam" id="PF00704">
    <property type="entry name" value="Glyco_hydro_18"/>
    <property type="match status" value="1"/>
</dbReference>
<feature type="signal peptide" evidence="1">
    <location>
        <begin position="1"/>
        <end position="26"/>
    </location>
</feature>
<dbReference type="EMBL" id="GHWJ01007946">
    <property type="protein sequence ID" value="NOV40683.1"/>
    <property type="molecule type" value="Transcribed_RNA"/>
</dbReference>
<dbReference type="InterPro" id="IPR029070">
    <property type="entry name" value="Chitinase_insertion_sf"/>
</dbReference>
<name>A0A6M2D3H3_RHIMP</name>
<dbReference type="GO" id="GO:0006032">
    <property type="term" value="P:chitin catabolic process"/>
    <property type="evidence" value="ECO:0007669"/>
    <property type="project" value="TreeGrafter"/>
</dbReference>
<evidence type="ECO:0000313" key="3">
    <source>
        <dbReference type="EMBL" id="NOV40683.1"/>
    </source>
</evidence>
<dbReference type="Gene3D" id="3.10.50.10">
    <property type="match status" value="1"/>
</dbReference>
<dbReference type="GO" id="GO:0005576">
    <property type="term" value="C:extracellular region"/>
    <property type="evidence" value="ECO:0007669"/>
    <property type="project" value="TreeGrafter"/>
</dbReference>
<dbReference type="InterPro" id="IPR001223">
    <property type="entry name" value="Glyco_hydro18_cat"/>
</dbReference>
<protein>
    <submittedName>
        <fullName evidence="3">Putative catalytically inactive chitinase-like lectin</fullName>
    </submittedName>
</protein>
<sequence>MLIANIFLRRIVCLMPLALNCLMASARTFSHVCYLERSATPRDTLPIDKVNTTVCTHVIMGFATVSGNSTMDLDPIGGHEALITFAALREHQSTLKLMISIKGDAVNIKEMLWSVHSRQRFIGSVAAILRAANLSGVDLNLELPNILYAFKYVKLLKEFNMKLKNDSQQPLLLSVALPAKVWLLGELYRVQAIKRWADFVNLMTYEFNTYHWLKPRVNHNSPLFSRSPALPYFRRLNVAFSAQLWVKMGMPKSKIMVGIPTFGLSWVLRDSESWHIGSRATGRDPHNGGYVNFADVCSLQKNGSHDEYDAKAMVPYMHKEKLWISYDDKRSVALKTEWIFLNGYGGTMTYNLNFDDWSGKCTNETFPLQKTIYRHGYLRRQYISKAEK</sequence>
<evidence type="ECO:0000259" key="2">
    <source>
        <dbReference type="PROSITE" id="PS51910"/>
    </source>
</evidence>
<dbReference type="GO" id="GO:0005975">
    <property type="term" value="P:carbohydrate metabolic process"/>
    <property type="evidence" value="ECO:0007669"/>
    <property type="project" value="InterPro"/>
</dbReference>
<dbReference type="AlphaFoldDB" id="A0A6M2D3H3"/>
<dbReference type="PANTHER" id="PTHR11177">
    <property type="entry name" value="CHITINASE"/>
    <property type="match status" value="1"/>
</dbReference>